<evidence type="ECO:0000256" key="2">
    <source>
        <dbReference type="ARBA" id="ARBA00012438"/>
    </source>
</evidence>
<keyword evidence="10" id="KW-1185">Reference proteome</keyword>
<dbReference type="PRINTS" id="PR00344">
    <property type="entry name" value="BCTRLSENSOR"/>
</dbReference>
<evidence type="ECO:0000313" key="9">
    <source>
        <dbReference type="EMBL" id="KGN79391.1"/>
    </source>
</evidence>
<dbReference type="CDD" id="cd00082">
    <property type="entry name" value="HisKA"/>
    <property type="match status" value="1"/>
</dbReference>
<dbReference type="SMART" id="SM00387">
    <property type="entry name" value="HATPase_c"/>
    <property type="match status" value="1"/>
</dbReference>
<dbReference type="GO" id="GO:0016036">
    <property type="term" value="P:cellular response to phosphate starvation"/>
    <property type="evidence" value="ECO:0007669"/>
    <property type="project" value="TreeGrafter"/>
</dbReference>
<keyword evidence="5 9" id="KW-0418">Kinase</keyword>
<dbReference type="EMBL" id="JQJD01000050">
    <property type="protein sequence ID" value="KGN79391.1"/>
    <property type="molecule type" value="Genomic_DNA"/>
</dbReference>
<dbReference type="InterPro" id="IPR036890">
    <property type="entry name" value="HATPase_C_sf"/>
</dbReference>
<comment type="caution">
    <text evidence="9">The sequence shown here is derived from an EMBL/GenBank/DDBJ whole genome shotgun (WGS) entry which is preliminary data.</text>
</comment>
<keyword evidence="6" id="KW-0902">Two-component regulatory system</keyword>
<dbReference type="InterPro" id="IPR003661">
    <property type="entry name" value="HisK_dim/P_dom"/>
</dbReference>
<dbReference type="OrthoDB" id="9813151at2"/>
<accession>A0A0A2EKP1</accession>
<dbReference type="InterPro" id="IPR003594">
    <property type="entry name" value="HATPase_dom"/>
</dbReference>
<dbReference type="PANTHER" id="PTHR45453:SF1">
    <property type="entry name" value="PHOSPHATE REGULON SENSOR PROTEIN PHOR"/>
    <property type="match status" value="1"/>
</dbReference>
<feature type="domain" description="Histidine kinase" evidence="8">
    <location>
        <begin position="353"/>
        <end position="569"/>
    </location>
</feature>
<proteinExistence type="predicted"/>
<dbReference type="eggNOG" id="COG5002">
    <property type="taxonomic scope" value="Bacteria"/>
</dbReference>
<evidence type="ECO:0000256" key="7">
    <source>
        <dbReference type="SAM" id="Phobius"/>
    </source>
</evidence>
<reference evidence="9 10" key="1">
    <citation type="submission" date="2014-08" db="EMBL/GenBank/DDBJ databases">
        <title>Porphyromonas cangingivalis strain:COT-109_OH1386 Genome sequencing.</title>
        <authorList>
            <person name="Wallis C."/>
            <person name="Deusch O."/>
            <person name="O'Flynn C."/>
            <person name="Davis I."/>
            <person name="Jospin G."/>
            <person name="Darling A.E."/>
            <person name="Coil D.A."/>
            <person name="Alexiev A."/>
            <person name="Horsfall A."/>
            <person name="Kirkwood N."/>
            <person name="Harris S."/>
            <person name="Eisen J.A."/>
        </authorList>
    </citation>
    <scope>NUCLEOTIDE SEQUENCE [LARGE SCALE GENOMIC DNA]</scope>
    <source>
        <strain evidence="10">COT-109 OH1386</strain>
    </source>
</reference>
<protein>
    <recommendedName>
        <fullName evidence="2">histidine kinase</fullName>
        <ecNumber evidence="2">2.7.13.3</ecNumber>
    </recommendedName>
</protein>
<dbReference type="GO" id="GO:0000155">
    <property type="term" value="F:phosphorelay sensor kinase activity"/>
    <property type="evidence" value="ECO:0007669"/>
    <property type="project" value="InterPro"/>
</dbReference>
<comment type="catalytic activity">
    <reaction evidence="1">
        <text>ATP + protein L-histidine = ADP + protein N-phospho-L-histidine.</text>
        <dbReference type="EC" id="2.7.13.3"/>
    </reaction>
</comment>
<gene>
    <name evidence="9" type="ORF">HQ35_07415</name>
</gene>
<dbReference type="STRING" id="36874.HQ34_02130"/>
<keyword evidence="7" id="KW-0472">Membrane</keyword>
<dbReference type="GO" id="GO:0004721">
    <property type="term" value="F:phosphoprotein phosphatase activity"/>
    <property type="evidence" value="ECO:0007669"/>
    <property type="project" value="TreeGrafter"/>
</dbReference>
<keyword evidence="7" id="KW-1133">Transmembrane helix</keyword>
<keyword evidence="4" id="KW-0808">Transferase</keyword>
<evidence type="ECO:0000313" key="10">
    <source>
        <dbReference type="Proteomes" id="UP000030125"/>
    </source>
</evidence>
<dbReference type="EC" id="2.7.13.3" evidence="2"/>
<dbReference type="Gene3D" id="3.30.565.10">
    <property type="entry name" value="Histidine kinase-like ATPase, C-terminal domain"/>
    <property type="match status" value="1"/>
</dbReference>
<dbReference type="InterPro" id="IPR005467">
    <property type="entry name" value="His_kinase_dom"/>
</dbReference>
<name>A0A0A2EKP1_PORCN</name>
<dbReference type="InterPro" id="IPR036097">
    <property type="entry name" value="HisK_dim/P_sf"/>
</dbReference>
<dbReference type="PROSITE" id="PS50109">
    <property type="entry name" value="HIS_KIN"/>
    <property type="match status" value="1"/>
</dbReference>
<dbReference type="AlphaFoldDB" id="A0A0A2EKP1"/>
<dbReference type="PANTHER" id="PTHR45453">
    <property type="entry name" value="PHOSPHATE REGULON SENSOR PROTEIN PHOR"/>
    <property type="match status" value="1"/>
</dbReference>
<evidence type="ECO:0000256" key="3">
    <source>
        <dbReference type="ARBA" id="ARBA00022553"/>
    </source>
</evidence>
<evidence type="ECO:0000256" key="4">
    <source>
        <dbReference type="ARBA" id="ARBA00022679"/>
    </source>
</evidence>
<dbReference type="Pfam" id="PF02518">
    <property type="entry name" value="HATPase_c"/>
    <property type="match status" value="1"/>
</dbReference>
<dbReference type="SMART" id="SM00388">
    <property type="entry name" value="HisKA"/>
    <property type="match status" value="1"/>
</dbReference>
<dbReference type="SUPFAM" id="SSF47384">
    <property type="entry name" value="Homodimeric domain of signal transducing histidine kinase"/>
    <property type="match status" value="1"/>
</dbReference>
<dbReference type="GO" id="GO:0005886">
    <property type="term" value="C:plasma membrane"/>
    <property type="evidence" value="ECO:0007669"/>
    <property type="project" value="TreeGrafter"/>
</dbReference>
<organism evidence="9 10">
    <name type="scientific">Porphyromonas cangingivalis</name>
    <dbReference type="NCBI Taxonomy" id="36874"/>
    <lineage>
        <taxon>Bacteria</taxon>
        <taxon>Pseudomonadati</taxon>
        <taxon>Bacteroidota</taxon>
        <taxon>Bacteroidia</taxon>
        <taxon>Bacteroidales</taxon>
        <taxon>Porphyromonadaceae</taxon>
        <taxon>Porphyromonas</taxon>
    </lineage>
</organism>
<dbReference type="Proteomes" id="UP000030125">
    <property type="component" value="Unassembled WGS sequence"/>
</dbReference>
<keyword evidence="3" id="KW-0597">Phosphoprotein</keyword>
<keyword evidence="7" id="KW-0812">Transmembrane</keyword>
<evidence type="ECO:0000259" key="8">
    <source>
        <dbReference type="PROSITE" id="PS50109"/>
    </source>
</evidence>
<dbReference type="CDD" id="cd00075">
    <property type="entry name" value="HATPase"/>
    <property type="match status" value="1"/>
</dbReference>
<evidence type="ECO:0000256" key="5">
    <source>
        <dbReference type="ARBA" id="ARBA00022777"/>
    </source>
</evidence>
<dbReference type="InterPro" id="IPR004358">
    <property type="entry name" value="Sig_transdc_His_kin-like_C"/>
</dbReference>
<dbReference type="InterPro" id="IPR050351">
    <property type="entry name" value="BphY/WalK/GraS-like"/>
</dbReference>
<feature type="transmembrane region" description="Helical" evidence="7">
    <location>
        <begin position="162"/>
        <end position="181"/>
    </location>
</feature>
<dbReference type="RefSeq" id="WP_036852180.1">
    <property type="nucleotide sequence ID" value="NZ_JQJD01000050.1"/>
</dbReference>
<feature type="transmembrane region" description="Helical" evidence="7">
    <location>
        <begin position="9"/>
        <end position="27"/>
    </location>
</feature>
<evidence type="ECO:0000256" key="6">
    <source>
        <dbReference type="ARBA" id="ARBA00023012"/>
    </source>
</evidence>
<sequence length="569" mass="65865">MKIKYKGRILLYFSILFALFTASIIVFERSQERKFKRAVLEEKLDTYTTFIHNEIEKAASTPSEGAFFDLDLPKELRVTLIDRSGKVLYDNSISDIGTLPNHLDRPEISGASKQKRGQDIRLSLSNNIKYLYYAKAYEGLFIRVALPFDTKLSNELKSDNTFLYYIIVLFVVSLLFMNLLANRFGKSIKQLHSFATASERDELPQLSFPDDELGEIGLRITHNYKQLKEKQLEIEIEREKLLQHVHSSEEGICFFNSRREVEFYNGLFIQYLNLLTEEPTSNPSQLFEDPIFSEVDAFLRFPSGSYLETVISKHGKVFSLHVNIFEYGGSEIILNDITKQEKMRRLKQEMTGNIAHELRTPVTSIRGYLETLLEHDMTADKARHFITQAHRQTLNLSELIQDMGLITKMEEAPQSFAQEHVNIIDILRRIKEEYFSQLQDRGITMSWDIPETLSIQGNTSLIYSIFRNLTDNAIKYAGEQIEIRIVKYNEDEEYYHFSFYDSGVGISDEKHFNRLFERFYRITEGRTRDSGGTGLGLSIVKNAVLLHKGSITPRNRVGGGLEFLIRLHK</sequence>
<dbReference type="SUPFAM" id="SSF55874">
    <property type="entry name" value="ATPase domain of HSP90 chaperone/DNA topoisomerase II/histidine kinase"/>
    <property type="match status" value="1"/>
</dbReference>
<dbReference type="Pfam" id="PF00512">
    <property type="entry name" value="HisKA"/>
    <property type="match status" value="1"/>
</dbReference>
<dbReference type="Gene3D" id="1.10.287.130">
    <property type="match status" value="1"/>
</dbReference>
<evidence type="ECO:0000256" key="1">
    <source>
        <dbReference type="ARBA" id="ARBA00000085"/>
    </source>
</evidence>